<dbReference type="GO" id="GO:0005634">
    <property type="term" value="C:nucleus"/>
    <property type="evidence" value="ECO:0007669"/>
    <property type="project" value="TreeGrafter"/>
</dbReference>
<dbReference type="Gene3D" id="3.40.50.300">
    <property type="entry name" value="P-loop containing nucleotide triphosphate hydrolases"/>
    <property type="match status" value="1"/>
</dbReference>
<dbReference type="SUPFAM" id="SSF52540">
    <property type="entry name" value="P-loop containing nucleoside triphosphate hydrolases"/>
    <property type="match status" value="1"/>
</dbReference>
<comment type="caution">
    <text evidence="3">The sequence shown here is derived from an EMBL/GenBank/DDBJ whole genome shotgun (WGS) entry which is preliminary data.</text>
</comment>
<dbReference type="GO" id="GO:0031490">
    <property type="term" value="F:chromatin DNA binding"/>
    <property type="evidence" value="ECO:0007669"/>
    <property type="project" value="TreeGrafter"/>
</dbReference>
<dbReference type="InterPro" id="IPR039187">
    <property type="entry name" value="SNO_AAA"/>
</dbReference>
<organism evidence="3 4">
    <name type="scientific">Geodia barretti</name>
    <name type="common">Barrett's horny sponge</name>
    <dbReference type="NCBI Taxonomy" id="519541"/>
    <lineage>
        <taxon>Eukaryota</taxon>
        <taxon>Metazoa</taxon>
        <taxon>Porifera</taxon>
        <taxon>Demospongiae</taxon>
        <taxon>Heteroscleromorpha</taxon>
        <taxon>Tetractinellida</taxon>
        <taxon>Astrophorina</taxon>
        <taxon>Geodiidae</taxon>
        <taxon>Geodia</taxon>
    </lineage>
</organism>
<accession>A0AA35TPS4</accession>
<dbReference type="PANTHER" id="PTHR12706:SF33">
    <property type="entry name" value="PROTEIN WITH HELICASE_C DOMAIN"/>
    <property type="match status" value="1"/>
</dbReference>
<evidence type="ECO:0000259" key="2">
    <source>
        <dbReference type="Pfam" id="PF13872"/>
    </source>
</evidence>
<name>A0AA35TPS4_GEOBA</name>
<protein>
    <submittedName>
        <fullName evidence="3">Protein strawberry notch homolog 1</fullName>
    </submittedName>
</protein>
<gene>
    <name evidence="3" type="ORF">GBAR_LOCUS28564</name>
</gene>
<dbReference type="EMBL" id="CASHTH010003994">
    <property type="protein sequence ID" value="CAI8052183.1"/>
    <property type="molecule type" value="Genomic_DNA"/>
</dbReference>
<dbReference type="InterPro" id="IPR027417">
    <property type="entry name" value="P-loop_NTPase"/>
</dbReference>
<dbReference type="InterPro" id="IPR026741">
    <property type="entry name" value="SNO"/>
</dbReference>
<reference evidence="3" key="1">
    <citation type="submission" date="2023-03" db="EMBL/GenBank/DDBJ databases">
        <authorList>
            <person name="Steffen K."/>
            <person name="Cardenas P."/>
        </authorList>
    </citation>
    <scope>NUCLEOTIDE SEQUENCE</scope>
</reference>
<dbReference type="PANTHER" id="PTHR12706">
    <property type="entry name" value="STRAWBERRY NOTCH-RELATED"/>
    <property type="match status" value="1"/>
</dbReference>
<dbReference type="AlphaFoldDB" id="A0AA35TPS4"/>
<feature type="region of interest" description="Disordered" evidence="1">
    <location>
        <begin position="1"/>
        <end position="27"/>
    </location>
</feature>
<sequence length="351" mass="38215">MARLGGEGASHSGYCESGESHRDCPSASRSGVIIVGATAGTIGNAEGVVTTTSLVNTPNELYLSSQQMLNVKHPPVVSQEQEEIRKMAAEEVEGNVSKEVFSSYSTLTHSVFSSARPHPADIVEAASLADVSLPQPTYDLAPCVVQCEKLSSLQLEGVLYACQRHLTLLPDGRRGAFFIGDGAGVGKGRQIAAIILENYVRGRCRHIWFSVSHDLKMDAERDLRDIGCYIKMIDGCQQLDKETRILGLPPDFKEGVLFSTYATLVSTLHKGGQSCSRLQQLVSWCGGESFDGCLVFDECHKAKNFNPGKEQRSTKVALAVSMCRKCFPEQELCTAVPLVLAMSKTWHTWRG</sequence>
<evidence type="ECO:0000313" key="4">
    <source>
        <dbReference type="Proteomes" id="UP001174909"/>
    </source>
</evidence>
<dbReference type="GO" id="GO:0042393">
    <property type="term" value="F:histone binding"/>
    <property type="evidence" value="ECO:0007669"/>
    <property type="project" value="TreeGrafter"/>
</dbReference>
<keyword evidence="4" id="KW-1185">Reference proteome</keyword>
<feature type="domain" description="Strawberry notch AAA" evidence="2">
    <location>
        <begin position="117"/>
        <end position="329"/>
    </location>
</feature>
<proteinExistence type="predicted"/>
<dbReference type="Proteomes" id="UP001174909">
    <property type="component" value="Unassembled WGS sequence"/>
</dbReference>
<dbReference type="Pfam" id="PF13872">
    <property type="entry name" value="AAA_34"/>
    <property type="match status" value="1"/>
</dbReference>
<evidence type="ECO:0000313" key="3">
    <source>
        <dbReference type="EMBL" id="CAI8052183.1"/>
    </source>
</evidence>
<evidence type="ECO:0000256" key="1">
    <source>
        <dbReference type="SAM" id="MobiDB-lite"/>
    </source>
</evidence>
<dbReference type="GO" id="GO:0006355">
    <property type="term" value="P:regulation of DNA-templated transcription"/>
    <property type="evidence" value="ECO:0007669"/>
    <property type="project" value="InterPro"/>
</dbReference>